<dbReference type="InterPro" id="IPR051784">
    <property type="entry name" value="Nod_factor_ABC_transporter"/>
</dbReference>
<dbReference type="PANTHER" id="PTHR43229:SF2">
    <property type="entry name" value="NODULATION PROTEIN J"/>
    <property type="match status" value="1"/>
</dbReference>
<dbReference type="RefSeq" id="WP_353642360.1">
    <property type="nucleotide sequence ID" value="NZ_CP159253.1"/>
</dbReference>
<keyword evidence="2 5" id="KW-0812">Transmembrane</keyword>
<evidence type="ECO:0000256" key="3">
    <source>
        <dbReference type="ARBA" id="ARBA00022989"/>
    </source>
</evidence>
<feature type="transmembrane region" description="Helical" evidence="5">
    <location>
        <begin position="186"/>
        <end position="205"/>
    </location>
</feature>
<dbReference type="Pfam" id="PF01061">
    <property type="entry name" value="ABC2_membrane"/>
    <property type="match status" value="1"/>
</dbReference>
<keyword evidence="4 5" id="KW-0472">Membrane</keyword>
<evidence type="ECO:0000256" key="4">
    <source>
        <dbReference type="ARBA" id="ARBA00023136"/>
    </source>
</evidence>
<comment type="similarity">
    <text evidence="5">Belongs to the ABC-2 integral membrane protein family.</text>
</comment>
<dbReference type="EMBL" id="CP159253">
    <property type="protein sequence ID" value="XCG50111.1"/>
    <property type="molecule type" value="Genomic_DNA"/>
</dbReference>
<dbReference type="PIRSF" id="PIRSF006648">
    <property type="entry name" value="DrrB"/>
    <property type="match status" value="1"/>
</dbReference>
<name>A0AAU8CTD5_9HYPH</name>
<feature type="transmembrane region" description="Helical" evidence="5">
    <location>
        <begin position="111"/>
        <end position="144"/>
    </location>
</feature>
<gene>
    <name evidence="7" type="ORF">ABVK50_06340</name>
</gene>
<protein>
    <recommendedName>
        <fullName evidence="5">Transport permease protein</fullName>
    </recommendedName>
</protein>
<dbReference type="GO" id="GO:0043190">
    <property type="term" value="C:ATP-binding cassette (ABC) transporter complex"/>
    <property type="evidence" value="ECO:0007669"/>
    <property type="project" value="InterPro"/>
</dbReference>
<feature type="transmembrane region" description="Helical" evidence="5">
    <location>
        <begin position="243"/>
        <end position="266"/>
    </location>
</feature>
<feature type="transmembrane region" description="Helical" evidence="5">
    <location>
        <begin position="43"/>
        <end position="66"/>
    </location>
</feature>
<organism evidence="7">
    <name type="scientific">Mesorhizobium sp. WSM2240</name>
    <dbReference type="NCBI Taxonomy" id="3228851"/>
    <lineage>
        <taxon>Bacteria</taxon>
        <taxon>Pseudomonadati</taxon>
        <taxon>Pseudomonadota</taxon>
        <taxon>Alphaproteobacteria</taxon>
        <taxon>Hyphomicrobiales</taxon>
        <taxon>Phyllobacteriaceae</taxon>
        <taxon>Mesorhizobium</taxon>
    </lineage>
</organism>
<proteinExistence type="inferred from homology"/>
<evidence type="ECO:0000259" key="6">
    <source>
        <dbReference type="PROSITE" id="PS51012"/>
    </source>
</evidence>
<dbReference type="PROSITE" id="PS51012">
    <property type="entry name" value="ABC_TM2"/>
    <property type="match status" value="1"/>
</dbReference>
<evidence type="ECO:0000256" key="2">
    <source>
        <dbReference type="ARBA" id="ARBA00022692"/>
    </source>
</evidence>
<keyword evidence="5" id="KW-1003">Cell membrane</keyword>
<keyword evidence="3 5" id="KW-1133">Transmembrane helix</keyword>
<dbReference type="AlphaFoldDB" id="A0AAU8CTD5"/>
<dbReference type="GO" id="GO:0140359">
    <property type="term" value="F:ABC-type transporter activity"/>
    <property type="evidence" value="ECO:0007669"/>
    <property type="project" value="InterPro"/>
</dbReference>
<keyword evidence="5" id="KW-0813">Transport</keyword>
<comment type="subcellular location">
    <subcellularLocation>
        <location evidence="5">Cell inner membrane</location>
        <topology evidence="5">Multi-pass membrane protein</topology>
    </subcellularLocation>
    <subcellularLocation>
        <location evidence="1">Membrane</location>
        <topology evidence="1">Multi-pass membrane protein</topology>
    </subcellularLocation>
</comment>
<feature type="transmembrane region" description="Helical" evidence="5">
    <location>
        <begin position="156"/>
        <end position="179"/>
    </location>
</feature>
<evidence type="ECO:0000256" key="1">
    <source>
        <dbReference type="ARBA" id="ARBA00004141"/>
    </source>
</evidence>
<dbReference type="PANTHER" id="PTHR43229">
    <property type="entry name" value="NODULATION PROTEIN J"/>
    <property type="match status" value="1"/>
</dbReference>
<reference evidence="7" key="1">
    <citation type="submission" date="2024-06" db="EMBL/GenBank/DDBJ databases">
        <title>Mesorhizobium karijinii sp. nov., a symbiont of the iconic Swainsona formosa from arid Australia.</title>
        <authorList>
            <person name="Hill Y.J."/>
            <person name="Watkin E.L.J."/>
            <person name="O'Hara G.W."/>
            <person name="Terpolilli J."/>
            <person name="Tye M.L."/>
            <person name="Kohlmeier M.G."/>
        </authorList>
    </citation>
    <scope>NUCLEOTIDE SEQUENCE</scope>
    <source>
        <strain evidence="7">WSM2240</strain>
    </source>
</reference>
<sequence length="268" mass="28721">MTEATSLGRLPKVARPASPSAVSNALVFGWRAVLKFKHVPEQLFDLVMTPIMFTLLFTFVFGGALAGSPAEYLQFFLPGILVQTVVFNAVYSGMGLSTDLGKGLFDRFRSLPIWSLSPFAGLMVGDILRHLIAASIILTIGLILGYRPEAGIPGVLAAFAMLVAIGFGMGWVFIVLGLLIRTPTTVMTLGFTFLFPLVFASNIMVDPATMPDWLRAFVDVNPVSLMTTALRGLMGGGATLGQVALALIAPVALTAILAPTTLWLYLRR</sequence>
<dbReference type="InterPro" id="IPR000412">
    <property type="entry name" value="ABC_2_transport"/>
</dbReference>
<dbReference type="InterPro" id="IPR047817">
    <property type="entry name" value="ABC2_TM_bact-type"/>
</dbReference>
<accession>A0AAU8CTD5</accession>
<evidence type="ECO:0000256" key="5">
    <source>
        <dbReference type="RuleBase" id="RU361157"/>
    </source>
</evidence>
<feature type="transmembrane region" description="Helical" evidence="5">
    <location>
        <begin position="72"/>
        <end position="91"/>
    </location>
</feature>
<evidence type="ECO:0000313" key="7">
    <source>
        <dbReference type="EMBL" id="XCG50111.1"/>
    </source>
</evidence>
<feature type="domain" description="ABC transmembrane type-2" evidence="6">
    <location>
        <begin position="41"/>
        <end position="268"/>
    </location>
</feature>
<dbReference type="InterPro" id="IPR013525">
    <property type="entry name" value="ABC2_TM"/>
</dbReference>